<evidence type="ECO:0000313" key="3">
    <source>
        <dbReference type="Proteomes" id="UP001202328"/>
    </source>
</evidence>
<dbReference type="EMBL" id="JAJJMB010007553">
    <property type="protein sequence ID" value="KAI3929885.1"/>
    <property type="molecule type" value="Genomic_DNA"/>
</dbReference>
<comment type="caution">
    <text evidence="2">The sequence shown here is derived from an EMBL/GenBank/DDBJ whole genome shotgun (WGS) entry which is preliminary data.</text>
</comment>
<protein>
    <recommendedName>
        <fullName evidence="1">F-box associated beta-propeller type 1 domain-containing protein</fullName>
    </recommendedName>
</protein>
<dbReference type="InterPro" id="IPR055290">
    <property type="entry name" value="At3g26010-like"/>
</dbReference>
<keyword evidence="3" id="KW-1185">Reference proteome</keyword>
<dbReference type="InterPro" id="IPR006527">
    <property type="entry name" value="F-box-assoc_dom_typ1"/>
</dbReference>
<accession>A0AAD4T0Y3</accession>
<dbReference type="PANTHER" id="PTHR35546">
    <property type="entry name" value="F-BOX PROTEIN INTERACTION DOMAIN PROTEIN-RELATED"/>
    <property type="match status" value="1"/>
</dbReference>
<dbReference type="NCBIfam" id="TIGR01640">
    <property type="entry name" value="F_box_assoc_1"/>
    <property type="match status" value="1"/>
</dbReference>
<feature type="domain" description="F-box associated beta-propeller type 1" evidence="1">
    <location>
        <begin position="11"/>
        <end position="203"/>
    </location>
</feature>
<reference evidence="2" key="1">
    <citation type="submission" date="2022-04" db="EMBL/GenBank/DDBJ databases">
        <title>A functionally conserved STORR gene fusion in Papaver species that diverged 16.8 million years ago.</title>
        <authorList>
            <person name="Catania T."/>
        </authorList>
    </citation>
    <scope>NUCLEOTIDE SEQUENCE</scope>
    <source>
        <strain evidence="2">S-188037</strain>
    </source>
</reference>
<proteinExistence type="predicted"/>
<dbReference type="Pfam" id="PF07734">
    <property type="entry name" value="FBA_1"/>
    <property type="match status" value="1"/>
</dbReference>
<dbReference type="Proteomes" id="UP001202328">
    <property type="component" value="Unassembled WGS sequence"/>
</dbReference>
<feature type="non-terminal residue" evidence="2">
    <location>
        <position position="1"/>
    </location>
</feature>
<evidence type="ECO:0000313" key="2">
    <source>
        <dbReference type="EMBL" id="KAI3929885.1"/>
    </source>
</evidence>
<gene>
    <name evidence="2" type="ORF">MKW98_004039</name>
</gene>
<dbReference type="AlphaFoldDB" id="A0AAD4T0Y3"/>
<organism evidence="2 3">
    <name type="scientific">Papaver atlanticum</name>
    <dbReference type="NCBI Taxonomy" id="357466"/>
    <lineage>
        <taxon>Eukaryota</taxon>
        <taxon>Viridiplantae</taxon>
        <taxon>Streptophyta</taxon>
        <taxon>Embryophyta</taxon>
        <taxon>Tracheophyta</taxon>
        <taxon>Spermatophyta</taxon>
        <taxon>Magnoliopsida</taxon>
        <taxon>Ranunculales</taxon>
        <taxon>Papaveraceae</taxon>
        <taxon>Papaveroideae</taxon>
        <taxon>Papaver</taxon>
    </lineage>
</organism>
<dbReference type="InterPro" id="IPR017451">
    <property type="entry name" value="F-box-assoc_interact_dom"/>
</dbReference>
<evidence type="ECO:0000259" key="1">
    <source>
        <dbReference type="Pfam" id="PF07734"/>
    </source>
</evidence>
<name>A0AAD4T0Y3_9MAGN</name>
<dbReference type="PANTHER" id="PTHR35546:SF115">
    <property type="entry name" value="F-BOX DOMAIN-CONTAINING PROTEIN"/>
    <property type="match status" value="1"/>
</dbReference>
<sequence length="280" mass="32549">SYRGTYADPYYICNPYTRQYRPISCGGEHGFISLCSVNLAFDVLKSPHYKLVCVWLLKKVTETEVEFHHQIEIYSSETASWKLLENIFPAQDIFHKTGVFWNGSLHWFDPSRRGNSVYFIVDLELLMGMPKLPPSYDNDEMLLKYFGECRGHLHLIQVHASRTSFEILEMMTDYQGWNTRYVVNVSELMNAYPEITQGVSIQFQHLAFSVLLVQDEKAKPITNLKRAKEIDSLILVLQILDEAVYYDLEEMSVKKIDRLAPTIYSSRRDAFQYIETLASV</sequence>